<name>A0A6M3LP99_9ZZZZ</name>
<organism evidence="1">
    <name type="scientific">viral metagenome</name>
    <dbReference type="NCBI Taxonomy" id="1070528"/>
    <lineage>
        <taxon>unclassified sequences</taxon>
        <taxon>metagenomes</taxon>
        <taxon>organismal metagenomes</taxon>
    </lineage>
</organism>
<gene>
    <name evidence="1" type="ORF">MM415B08568_0002</name>
</gene>
<dbReference type="AlphaFoldDB" id="A0A6M3LP99"/>
<accession>A0A6M3LP99</accession>
<protein>
    <submittedName>
        <fullName evidence="1">Uncharacterized protein</fullName>
    </submittedName>
</protein>
<dbReference type="EMBL" id="MT143402">
    <property type="protein sequence ID" value="QJA96453.1"/>
    <property type="molecule type" value="Genomic_DNA"/>
</dbReference>
<sequence>MTHIIKEENFQNYTYEDILAFDSTSKKKLVMFIIPLKSYIRFMVYKGEECKATVKNLSVAIPIYNKLEE</sequence>
<evidence type="ECO:0000313" key="1">
    <source>
        <dbReference type="EMBL" id="QJA96453.1"/>
    </source>
</evidence>
<reference evidence="1" key="1">
    <citation type="submission" date="2020-03" db="EMBL/GenBank/DDBJ databases">
        <title>The deep terrestrial virosphere.</title>
        <authorList>
            <person name="Holmfeldt K."/>
            <person name="Nilsson E."/>
            <person name="Simone D."/>
            <person name="Lopez-Fernandez M."/>
            <person name="Wu X."/>
            <person name="de Brujin I."/>
            <person name="Lundin D."/>
            <person name="Andersson A."/>
            <person name="Bertilsson S."/>
            <person name="Dopson M."/>
        </authorList>
    </citation>
    <scope>NUCLEOTIDE SEQUENCE</scope>
    <source>
        <strain evidence="1">MM415B08568</strain>
    </source>
</reference>
<proteinExistence type="predicted"/>